<reference evidence="1" key="1">
    <citation type="journal article" date="2020" name="Fungal Divers.">
        <title>Resolving the Mortierellaceae phylogeny through synthesis of multi-gene phylogenetics and phylogenomics.</title>
        <authorList>
            <person name="Vandepol N."/>
            <person name="Liber J."/>
            <person name="Desiro A."/>
            <person name="Na H."/>
            <person name="Kennedy M."/>
            <person name="Barry K."/>
            <person name="Grigoriev I.V."/>
            <person name="Miller A.N."/>
            <person name="O'Donnell K."/>
            <person name="Stajich J.E."/>
            <person name="Bonito G."/>
        </authorList>
    </citation>
    <scope>NUCLEOTIDE SEQUENCE</scope>
    <source>
        <strain evidence="1">NRRL 28262</strain>
    </source>
</reference>
<feature type="non-terminal residue" evidence="1">
    <location>
        <position position="1"/>
    </location>
</feature>
<dbReference type="AlphaFoldDB" id="A0AAD4GZY6"/>
<organism evidence="1 2">
    <name type="scientific">Linnemannia exigua</name>
    <dbReference type="NCBI Taxonomy" id="604196"/>
    <lineage>
        <taxon>Eukaryota</taxon>
        <taxon>Fungi</taxon>
        <taxon>Fungi incertae sedis</taxon>
        <taxon>Mucoromycota</taxon>
        <taxon>Mortierellomycotina</taxon>
        <taxon>Mortierellomycetes</taxon>
        <taxon>Mortierellales</taxon>
        <taxon>Mortierellaceae</taxon>
        <taxon>Linnemannia</taxon>
    </lineage>
</organism>
<proteinExistence type="predicted"/>
<keyword evidence="2" id="KW-1185">Reference proteome</keyword>
<accession>A0AAD4GZY6</accession>
<feature type="non-terminal residue" evidence="1">
    <location>
        <position position="122"/>
    </location>
</feature>
<sequence>ARSPQGMEGKMEVEKDVVRKVGEADNPEPYAIGEHKVDINPALPLNQRLELIEVLERNKDRFTMNMAELEVTTVLEHEVNVRPGSKPVYQPRSRRLAPKELDYLQKNVAEELATGKIIEFES</sequence>
<dbReference type="EMBL" id="JAAAIL010005084">
    <property type="protein sequence ID" value="KAG0247036.1"/>
    <property type="molecule type" value="Genomic_DNA"/>
</dbReference>
<evidence type="ECO:0000313" key="1">
    <source>
        <dbReference type="EMBL" id="KAG0247036.1"/>
    </source>
</evidence>
<name>A0AAD4GZY6_9FUNG</name>
<gene>
    <name evidence="1" type="ORF">BGZ95_009079</name>
</gene>
<dbReference type="Proteomes" id="UP001194580">
    <property type="component" value="Unassembled WGS sequence"/>
</dbReference>
<comment type="caution">
    <text evidence="1">The sequence shown here is derived from an EMBL/GenBank/DDBJ whole genome shotgun (WGS) entry which is preliminary data.</text>
</comment>
<evidence type="ECO:0000313" key="2">
    <source>
        <dbReference type="Proteomes" id="UP001194580"/>
    </source>
</evidence>
<protein>
    <submittedName>
        <fullName evidence="1">Uncharacterized protein</fullName>
    </submittedName>
</protein>